<dbReference type="PANTHER" id="PTHR10127:SF893">
    <property type="entry name" value="METALLOENDOPEPTIDASE"/>
    <property type="match status" value="1"/>
</dbReference>
<dbReference type="PROSITE" id="PS51670">
    <property type="entry name" value="SHKT"/>
    <property type="match status" value="7"/>
</dbReference>
<dbReference type="EMBL" id="JARQWQ010000035">
    <property type="protein sequence ID" value="KAK2560637.1"/>
    <property type="molecule type" value="Genomic_DNA"/>
</dbReference>
<dbReference type="CDD" id="cd04280">
    <property type="entry name" value="ZnMc_astacin_like"/>
    <property type="match status" value="1"/>
</dbReference>
<evidence type="ECO:0000256" key="3">
    <source>
        <dbReference type="ARBA" id="ARBA00022670"/>
    </source>
</evidence>
<keyword evidence="7" id="KW-0732">Signal</keyword>
<keyword evidence="6 7" id="KW-0479">Metal-binding</keyword>
<dbReference type="Pfam" id="PF00754">
    <property type="entry name" value="F5_F8_type_C"/>
    <property type="match status" value="1"/>
</dbReference>
<dbReference type="PROSITE" id="PS01285">
    <property type="entry name" value="FA58C_1"/>
    <property type="match status" value="1"/>
</dbReference>
<evidence type="ECO:0000256" key="1">
    <source>
        <dbReference type="ARBA" id="ARBA00002657"/>
    </source>
</evidence>
<feature type="domain" description="ShKT" evidence="9">
    <location>
        <begin position="534"/>
        <end position="570"/>
    </location>
</feature>
<feature type="signal peptide" evidence="7">
    <location>
        <begin position="1"/>
        <end position="22"/>
    </location>
</feature>
<feature type="domain" description="F5/8 type C" evidence="8">
    <location>
        <begin position="794"/>
        <end position="898"/>
    </location>
</feature>
<dbReference type="AlphaFoldDB" id="A0AAD9QFZ7"/>
<keyword evidence="3 6" id="KW-0645">Protease</keyword>
<evidence type="ECO:0000313" key="12">
    <source>
        <dbReference type="Proteomes" id="UP001249851"/>
    </source>
</evidence>
<keyword evidence="2" id="KW-0800">Toxin</keyword>
<dbReference type="CDD" id="cd00057">
    <property type="entry name" value="FA58C"/>
    <property type="match status" value="1"/>
</dbReference>
<feature type="binding site" evidence="6">
    <location>
        <position position="172"/>
    </location>
    <ligand>
        <name>Zn(2+)</name>
        <dbReference type="ChEBI" id="CHEBI:29105"/>
        <note>catalytic</note>
    </ligand>
</feature>
<feature type="domain" description="ShKT" evidence="9">
    <location>
        <begin position="633"/>
        <end position="667"/>
    </location>
</feature>
<evidence type="ECO:0000259" key="8">
    <source>
        <dbReference type="PROSITE" id="PS50022"/>
    </source>
</evidence>
<dbReference type="FunFam" id="3.40.390.10:FF:000114">
    <property type="entry name" value="Metalloendopeptidase"/>
    <property type="match status" value="1"/>
</dbReference>
<dbReference type="Gene3D" id="1.10.10.1940">
    <property type="match status" value="3"/>
</dbReference>
<keyword evidence="12" id="KW-1185">Reference proteome</keyword>
<dbReference type="SMART" id="SM00254">
    <property type="entry name" value="ShKT"/>
    <property type="match status" value="8"/>
</dbReference>
<accession>A0AAD9QFZ7</accession>
<dbReference type="PROSITE" id="PS51864">
    <property type="entry name" value="ASTACIN"/>
    <property type="match status" value="1"/>
</dbReference>
<dbReference type="GO" id="GO:0090729">
    <property type="term" value="F:toxin activity"/>
    <property type="evidence" value="ECO:0007669"/>
    <property type="project" value="UniProtKB-KW"/>
</dbReference>
<dbReference type="InterPro" id="IPR006026">
    <property type="entry name" value="Peptidase_Metallo"/>
</dbReference>
<comment type="caution">
    <text evidence="5">Lacks conserved residue(s) required for the propagation of feature annotation.</text>
</comment>
<dbReference type="SUPFAM" id="SSF55486">
    <property type="entry name" value="Metalloproteases ('zincins'), catalytic domain"/>
    <property type="match status" value="1"/>
</dbReference>
<feature type="chain" id="PRO_5041777682" description="Metalloendopeptidase" evidence="7">
    <location>
        <begin position="23"/>
        <end position="917"/>
    </location>
</feature>
<feature type="domain" description="ShKT" evidence="9">
    <location>
        <begin position="320"/>
        <end position="354"/>
    </location>
</feature>
<dbReference type="Proteomes" id="UP001249851">
    <property type="component" value="Unassembled WGS sequence"/>
</dbReference>
<feature type="domain" description="ShKT" evidence="9">
    <location>
        <begin position="408"/>
        <end position="444"/>
    </location>
</feature>
<comment type="cofactor">
    <cofactor evidence="6 7">
        <name>Zn(2+)</name>
        <dbReference type="ChEBI" id="CHEBI:29105"/>
    </cofactor>
    <text evidence="6 7">Binds 1 zinc ion per subunit.</text>
</comment>
<keyword evidence="4 6" id="KW-0378">Hydrolase</keyword>
<proteinExistence type="predicted"/>
<dbReference type="GO" id="GO:0008270">
    <property type="term" value="F:zinc ion binding"/>
    <property type="evidence" value="ECO:0007669"/>
    <property type="project" value="UniProtKB-UniRule"/>
</dbReference>
<dbReference type="GO" id="GO:0006508">
    <property type="term" value="P:proteolysis"/>
    <property type="evidence" value="ECO:0007669"/>
    <property type="project" value="UniProtKB-KW"/>
</dbReference>
<dbReference type="GO" id="GO:0004222">
    <property type="term" value="F:metalloendopeptidase activity"/>
    <property type="evidence" value="ECO:0007669"/>
    <property type="project" value="UniProtKB-UniRule"/>
</dbReference>
<dbReference type="InterPro" id="IPR008979">
    <property type="entry name" value="Galactose-bd-like_sf"/>
</dbReference>
<dbReference type="Pfam" id="PF01400">
    <property type="entry name" value="Astacin"/>
    <property type="match status" value="1"/>
</dbReference>
<keyword evidence="6 7" id="KW-0482">Metalloprotease</keyword>
<evidence type="ECO:0000256" key="2">
    <source>
        <dbReference type="ARBA" id="ARBA00022656"/>
    </source>
</evidence>
<dbReference type="InterPro" id="IPR001506">
    <property type="entry name" value="Peptidase_M12A"/>
</dbReference>
<keyword evidence="5" id="KW-1015">Disulfide bond</keyword>
<dbReference type="InterPro" id="IPR024079">
    <property type="entry name" value="MetalloPept_cat_dom_sf"/>
</dbReference>
<feature type="domain" description="ShKT" evidence="9">
    <location>
        <begin position="581"/>
        <end position="615"/>
    </location>
</feature>
<feature type="binding site" evidence="6">
    <location>
        <position position="182"/>
    </location>
    <ligand>
        <name>Zn(2+)</name>
        <dbReference type="ChEBI" id="CHEBI:29105"/>
        <note>catalytic</note>
    </ligand>
</feature>
<dbReference type="PROSITE" id="PS50022">
    <property type="entry name" value="FA58C_3"/>
    <property type="match status" value="1"/>
</dbReference>
<dbReference type="FunFam" id="2.60.120.260:FF:000016">
    <property type="entry name" value="Contactin-associated protein-like 4 isoform 1"/>
    <property type="match status" value="1"/>
</dbReference>
<feature type="disulfide bond" evidence="5">
    <location>
        <begin position="320"/>
        <end position="354"/>
    </location>
</feature>
<evidence type="ECO:0000256" key="5">
    <source>
        <dbReference type="PROSITE-ProRule" id="PRU01005"/>
    </source>
</evidence>
<comment type="function">
    <text evidence="1">Metalloprotease.</text>
</comment>
<feature type="disulfide bond" evidence="5">
    <location>
        <begin position="633"/>
        <end position="667"/>
    </location>
</feature>
<feature type="active site" evidence="6">
    <location>
        <position position="173"/>
    </location>
</feature>
<dbReference type="PANTHER" id="PTHR10127">
    <property type="entry name" value="DISCOIDIN, CUB, EGF, LAMININ , AND ZINC METALLOPROTEASE DOMAIN CONTAINING"/>
    <property type="match status" value="1"/>
</dbReference>
<evidence type="ECO:0000313" key="11">
    <source>
        <dbReference type="EMBL" id="KAK2560637.1"/>
    </source>
</evidence>
<dbReference type="Gene3D" id="3.40.390.10">
    <property type="entry name" value="Collagenase (Catalytic Domain)"/>
    <property type="match status" value="1"/>
</dbReference>
<evidence type="ECO:0000259" key="9">
    <source>
        <dbReference type="PROSITE" id="PS51670"/>
    </source>
</evidence>
<dbReference type="SMART" id="SM00231">
    <property type="entry name" value="FA58C"/>
    <property type="match status" value="1"/>
</dbReference>
<dbReference type="SUPFAM" id="SSF49785">
    <property type="entry name" value="Galactose-binding domain-like"/>
    <property type="match status" value="1"/>
</dbReference>
<reference evidence="11" key="1">
    <citation type="journal article" date="2023" name="G3 (Bethesda)">
        <title>Whole genome assembly and annotation of the endangered Caribbean coral Acropora cervicornis.</title>
        <authorList>
            <person name="Selwyn J.D."/>
            <person name="Vollmer S.V."/>
        </authorList>
    </citation>
    <scope>NUCLEOTIDE SEQUENCE</scope>
    <source>
        <strain evidence="11">K2</strain>
    </source>
</reference>
<feature type="disulfide bond" evidence="5">
    <location>
        <begin position="581"/>
        <end position="615"/>
    </location>
</feature>
<dbReference type="PRINTS" id="PR00480">
    <property type="entry name" value="ASTACIN"/>
</dbReference>
<feature type="domain" description="Peptidase M12A" evidence="10">
    <location>
        <begin position="76"/>
        <end position="274"/>
    </location>
</feature>
<dbReference type="Pfam" id="PF01549">
    <property type="entry name" value="ShK"/>
    <property type="match status" value="8"/>
</dbReference>
<feature type="domain" description="ShKT" evidence="9">
    <location>
        <begin position="677"/>
        <end position="713"/>
    </location>
</feature>
<comment type="caution">
    <text evidence="11">The sequence shown here is derived from an EMBL/GenBank/DDBJ whole genome shotgun (WGS) entry which is preliminary data.</text>
</comment>
<dbReference type="InterPro" id="IPR034035">
    <property type="entry name" value="Astacin-like_dom"/>
</dbReference>
<gene>
    <name evidence="11" type="ORF">P5673_016390</name>
</gene>
<evidence type="ECO:0000259" key="10">
    <source>
        <dbReference type="PROSITE" id="PS51864"/>
    </source>
</evidence>
<sequence>MSFRRLSLWILVVSSVPSLAAAEQPRDNDEAEENSSPRRMPDFLLFGDMKLTDHQKILLNIFRKPRHGSSSLKPPAATREKTLLWENGIIPYVFDCSLQNMPELQRIIRAAMDDWESKTCIKFVPRKDEEKENDYVTFFRGSHCYSTVGKARSARREVSVGYGCEFHHVMLHELGHVIGFWHEQSRPDRDDHVRIVWKNILRGWKHAFVKQTWQAVDSMNITYDYSSIMHYKFNAFSRSRHRKTILPLIRVRARPYRRISRLDALQANMMYKCHATNQQQKSLNESTNKIPKRKRRAIIGNLVNIRGQVPELKKQVDPNCRDTRRACAFWAQRGFCESRRDFMLKDCQISCNSCATVNKAKEDKPESECADVRTNCPTLEKRGFCQKRPAYMNVKRIVEILFSGEEKCIDRDPRCRAWARWKFCTSERYKHVMLQACRRSCAFCVAKTHDCKDKVPSRCPRLKEEGYCKSVKPDVRLNMRNMCALTCGFCIKTMESAVGNQKPSIKSPCVDTFKGCYGWSRLGYCFSDWRGEKCLDNEITCESMKQTGYCESKEYRSYMEFNCKRTCGFCRRKIAAMPTTCVDKHRLCKYWAAQGNCYIMSRYMISNCPLACNICHKGVYDKLVNPRYESKACFDKHTKCSEWTDIGYCDIYSNFMYKKCPLSCEACYPENRSAKLCKNEWDDANCEHWAGLGFCQRRSEIMIYKCQRACNSCPKEPVKTRPARPRGIKCDAPCKNWLERGQCSTKWRRRCLRTCLALGCDDEQVKPEGDWDFRPRNARLYQEDNFIRRRIGGWCAQHQDNNQWLQVDLGKIKFVTAVATQGRDKFFEHVKSYELAFSKDGHRWNHYKENGRTRILQGNCDNFTPVVNRLIRPIQARFVRFYPRTYNNICMRVEIYGCSRQKGYEKKKTSVSVHGLL</sequence>
<evidence type="ECO:0000256" key="4">
    <source>
        <dbReference type="ARBA" id="ARBA00022801"/>
    </source>
</evidence>
<reference evidence="11" key="2">
    <citation type="journal article" date="2023" name="Science">
        <title>Genomic signatures of disease resistance in endangered staghorn corals.</title>
        <authorList>
            <person name="Vollmer S.V."/>
            <person name="Selwyn J.D."/>
            <person name="Despard B.A."/>
            <person name="Roesel C.L."/>
        </authorList>
    </citation>
    <scope>NUCLEOTIDE SEQUENCE</scope>
    <source>
        <strain evidence="11">K2</strain>
    </source>
</reference>
<feature type="domain" description="ShKT" evidence="9">
    <location>
        <begin position="451"/>
        <end position="490"/>
    </location>
</feature>
<evidence type="ECO:0000256" key="7">
    <source>
        <dbReference type="RuleBase" id="RU361183"/>
    </source>
</evidence>
<name>A0AAD9QFZ7_ACRCE</name>
<feature type="binding site" evidence="6">
    <location>
        <position position="176"/>
    </location>
    <ligand>
        <name>Zn(2+)</name>
        <dbReference type="ChEBI" id="CHEBI:29105"/>
        <note>catalytic</note>
    </ligand>
</feature>
<organism evidence="11 12">
    <name type="scientific">Acropora cervicornis</name>
    <name type="common">Staghorn coral</name>
    <dbReference type="NCBI Taxonomy" id="6130"/>
    <lineage>
        <taxon>Eukaryota</taxon>
        <taxon>Metazoa</taxon>
        <taxon>Cnidaria</taxon>
        <taxon>Anthozoa</taxon>
        <taxon>Hexacorallia</taxon>
        <taxon>Scleractinia</taxon>
        <taxon>Astrocoeniina</taxon>
        <taxon>Acroporidae</taxon>
        <taxon>Acropora</taxon>
    </lineage>
</organism>
<dbReference type="InterPro" id="IPR000421">
    <property type="entry name" value="FA58C"/>
</dbReference>
<dbReference type="EC" id="3.4.24.-" evidence="7"/>
<evidence type="ECO:0000256" key="6">
    <source>
        <dbReference type="PROSITE-ProRule" id="PRU01211"/>
    </source>
</evidence>
<protein>
    <recommendedName>
        <fullName evidence="7">Metalloendopeptidase</fullName>
        <ecNumber evidence="7">3.4.24.-</ecNumber>
    </recommendedName>
</protein>
<dbReference type="SMART" id="SM00235">
    <property type="entry name" value="ZnMc"/>
    <property type="match status" value="1"/>
</dbReference>
<dbReference type="Gene3D" id="2.60.120.260">
    <property type="entry name" value="Galactose-binding domain-like"/>
    <property type="match status" value="1"/>
</dbReference>
<keyword evidence="6 7" id="KW-0862">Zinc</keyword>
<dbReference type="InterPro" id="IPR003582">
    <property type="entry name" value="ShKT_dom"/>
</dbReference>